<dbReference type="GO" id="GO:0016787">
    <property type="term" value="F:hydrolase activity"/>
    <property type="evidence" value="ECO:0007669"/>
    <property type="project" value="UniProtKB-KW"/>
</dbReference>
<proteinExistence type="predicted"/>
<accession>A0ABD1QYA8</accession>
<evidence type="ECO:0000313" key="3">
    <source>
        <dbReference type="Proteomes" id="UP001604336"/>
    </source>
</evidence>
<keyword evidence="1" id="KW-0378">Hydrolase</keyword>
<dbReference type="Proteomes" id="UP001604336">
    <property type="component" value="Unassembled WGS sequence"/>
</dbReference>
<evidence type="ECO:0000256" key="1">
    <source>
        <dbReference type="ARBA" id="ARBA00022801"/>
    </source>
</evidence>
<dbReference type="AlphaFoldDB" id="A0ABD1QYA8"/>
<dbReference type="InterPro" id="IPR007312">
    <property type="entry name" value="Phosphoesterase"/>
</dbReference>
<reference evidence="3" key="1">
    <citation type="submission" date="2024-07" db="EMBL/GenBank/DDBJ databases">
        <title>Two chromosome-level genome assemblies of Korean endemic species Abeliophyllum distichum and Forsythia ovata (Oleaceae).</title>
        <authorList>
            <person name="Jang H."/>
        </authorList>
    </citation>
    <scope>NUCLEOTIDE SEQUENCE [LARGE SCALE GENOMIC DNA]</scope>
</reference>
<keyword evidence="3" id="KW-1185">Reference proteome</keyword>
<name>A0ABD1QYA8_9LAMI</name>
<sequence>MLGWMKKYVNPSINAVSGKECNPVSTKTGDNETICFSDDAEYVNPDPGHSFVWFCRTSHVKKQLAKGYPQQTIFDSVHDSCLDFGIYFQNIPTMLFSRNLRKLNQFFFFFLSTQQEETSC</sequence>
<dbReference type="EMBL" id="JBFOLK010000010">
    <property type="protein sequence ID" value="KAL2480742.1"/>
    <property type="molecule type" value="Genomic_DNA"/>
</dbReference>
<protein>
    <submittedName>
        <fullName evidence="2">Non-specific phospholipase C6</fullName>
    </submittedName>
</protein>
<gene>
    <name evidence="2" type="ORF">Adt_33708</name>
</gene>
<organism evidence="2 3">
    <name type="scientific">Abeliophyllum distichum</name>
    <dbReference type="NCBI Taxonomy" id="126358"/>
    <lineage>
        <taxon>Eukaryota</taxon>
        <taxon>Viridiplantae</taxon>
        <taxon>Streptophyta</taxon>
        <taxon>Embryophyta</taxon>
        <taxon>Tracheophyta</taxon>
        <taxon>Spermatophyta</taxon>
        <taxon>Magnoliopsida</taxon>
        <taxon>eudicotyledons</taxon>
        <taxon>Gunneridae</taxon>
        <taxon>Pentapetalae</taxon>
        <taxon>asterids</taxon>
        <taxon>lamiids</taxon>
        <taxon>Lamiales</taxon>
        <taxon>Oleaceae</taxon>
        <taxon>Forsythieae</taxon>
        <taxon>Abeliophyllum</taxon>
    </lineage>
</organism>
<dbReference type="PANTHER" id="PTHR31956">
    <property type="entry name" value="NON-SPECIFIC PHOSPHOLIPASE C4-RELATED"/>
    <property type="match status" value="1"/>
</dbReference>
<evidence type="ECO:0000313" key="2">
    <source>
        <dbReference type="EMBL" id="KAL2480742.1"/>
    </source>
</evidence>
<dbReference type="PANTHER" id="PTHR31956:SF2">
    <property type="entry name" value="NON-SPECIFIC PHOSPHOLIPASE C6"/>
    <property type="match status" value="1"/>
</dbReference>
<comment type="caution">
    <text evidence="2">The sequence shown here is derived from an EMBL/GenBank/DDBJ whole genome shotgun (WGS) entry which is preliminary data.</text>
</comment>
<dbReference type="GO" id="GO:0006796">
    <property type="term" value="P:phosphate-containing compound metabolic process"/>
    <property type="evidence" value="ECO:0007669"/>
    <property type="project" value="UniProtKB-ARBA"/>
</dbReference>